<feature type="domain" description="Macro" evidence="2">
    <location>
        <begin position="19"/>
        <end position="47"/>
    </location>
</feature>
<keyword evidence="1" id="KW-0732">Signal</keyword>
<evidence type="ECO:0000313" key="3">
    <source>
        <dbReference type="EMBL" id="RDF01257.1"/>
    </source>
</evidence>
<dbReference type="InterPro" id="IPR043472">
    <property type="entry name" value="Macro_dom-like"/>
</dbReference>
<proteinExistence type="predicted"/>
<reference evidence="3 4" key="1">
    <citation type="submission" date="2018-05" db="EMBL/GenBank/DDBJ databases">
        <title>Draft Genome Sequences for a Diverse set of 7 Haemophilus Species.</title>
        <authorList>
            <person name="Nichols M."/>
            <person name="Topaz N."/>
            <person name="Wang X."/>
            <person name="Wang X."/>
            <person name="Boxrud D."/>
        </authorList>
    </citation>
    <scope>NUCLEOTIDE SEQUENCE [LARGE SCALE GENOMIC DNA]</scope>
    <source>
        <strain evidence="3 4">C2010039593</strain>
    </source>
</reference>
<evidence type="ECO:0000313" key="4">
    <source>
        <dbReference type="Proteomes" id="UP000253999"/>
    </source>
</evidence>
<accession>A0A369ZB46</accession>
<dbReference type="Pfam" id="PF01661">
    <property type="entry name" value="Macro"/>
    <property type="match status" value="1"/>
</dbReference>
<dbReference type="PANTHER" id="PTHR11106">
    <property type="entry name" value="GANGLIOSIDE INDUCED DIFFERENTIATION ASSOCIATED PROTEIN 2-RELATED"/>
    <property type="match status" value="1"/>
</dbReference>
<protein>
    <recommendedName>
        <fullName evidence="2">Macro domain-containing protein</fullName>
    </recommendedName>
</protein>
<dbReference type="Proteomes" id="UP000253999">
    <property type="component" value="Unassembled WGS sequence"/>
</dbReference>
<dbReference type="InterPro" id="IPR002589">
    <property type="entry name" value="Macro_dom"/>
</dbReference>
<dbReference type="AlphaFoldDB" id="A0A369ZB46"/>
<comment type="caution">
    <text evidence="3">The sequence shown here is derived from an EMBL/GenBank/DDBJ whole genome shotgun (WGS) entry which is preliminary data.</text>
</comment>
<dbReference type="PANTHER" id="PTHR11106:SF27">
    <property type="entry name" value="MACRO DOMAIN-CONTAINING PROTEIN"/>
    <property type="match status" value="1"/>
</dbReference>
<dbReference type="SUPFAM" id="SSF52949">
    <property type="entry name" value="Macro domain-like"/>
    <property type="match status" value="1"/>
</dbReference>
<evidence type="ECO:0000259" key="2">
    <source>
        <dbReference type="Pfam" id="PF01661"/>
    </source>
</evidence>
<dbReference type="Gene3D" id="3.40.220.10">
    <property type="entry name" value="Leucine Aminopeptidase, subunit E, domain 1"/>
    <property type="match status" value="1"/>
</dbReference>
<evidence type="ECO:0000256" key="1">
    <source>
        <dbReference type="SAM" id="SignalP"/>
    </source>
</evidence>
<sequence>MLCLSLSFFLCVLFHSSFAKANSLKSVVFCCISTGEFRFSNQEAAEIVVKTVKAVLVEKPEMRVVFNVSKDVDLRIYLEVLGLEVGWALAHR</sequence>
<name>A0A369ZB46_HAEPH</name>
<gene>
    <name evidence="3" type="ORF">DPV98_08965</name>
</gene>
<feature type="chain" id="PRO_5016754296" description="Macro domain-containing protein" evidence="1">
    <location>
        <begin position="22"/>
        <end position="92"/>
    </location>
</feature>
<organism evidence="3 4">
    <name type="scientific">Haemophilus parahaemolyticus</name>
    <dbReference type="NCBI Taxonomy" id="735"/>
    <lineage>
        <taxon>Bacteria</taxon>
        <taxon>Pseudomonadati</taxon>
        <taxon>Pseudomonadota</taxon>
        <taxon>Gammaproteobacteria</taxon>
        <taxon>Pasteurellales</taxon>
        <taxon>Pasteurellaceae</taxon>
        <taxon>Haemophilus</taxon>
    </lineage>
</organism>
<dbReference type="EMBL" id="QEQD01000009">
    <property type="protein sequence ID" value="RDF01257.1"/>
    <property type="molecule type" value="Genomic_DNA"/>
</dbReference>
<feature type="signal peptide" evidence="1">
    <location>
        <begin position="1"/>
        <end position="21"/>
    </location>
</feature>